<evidence type="ECO:0000256" key="3">
    <source>
        <dbReference type="ARBA" id="ARBA00022898"/>
    </source>
</evidence>
<dbReference type="InterPro" id="IPR051798">
    <property type="entry name" value="Class-II_PLP-Dep_Aminotrans"/>
</dbReference>
<organism evidence="7 8">
    <name type="scientific">Oceaniferula marina</name>
    <dbReference type="NCBI Taxonomy" id="2748318"/>
    <lineage>
        <taxon>Bacteria</taxon>
        <taxon>Pseudomonadati</taxon>
        <taxon>Verrucomicrobiota</taxon>
        <taxon>Verrucomicrobiia</taxon>
        <taxon>Verrucomicrobiales</taxon>
        <taxon>Verrucomicrobiaceae</taxon>
        <taxon>Oceaniferula</taxon>
    </lineage>
</organism>
<evidence type="ECO:0000256" key="2">
    <source>
        <dbReference type="ARBA" id="ARBA00012224"/>
    </source>
</evidence>
<feature type="domain" description="Aminotransferase class I/classII large" evidence="6">
    <location>
        <begin position="35"/>
        <end position="374"/>
    </location>
</feature>
<sequence length="381" mass="42726">MTTQYDFDRIIPRRGTGSLKWDKFSELDPFWVADMDFTAPPEVLEAIQSRLSHGVLGYAVPHQGLVESLQTYMLNRHSIVVEDQEIVHLGGLVCALSLIARAFGKPGEAIMTCTPIYPPFLGVHHDIGMKCITAPHIQTEGRWEFDWDAMEATVTPETKIFLLSNPQNPLGRVFTAQEVKQLAEFCERHDLILVSDEIHCDLILDESSTPHVCAAGLPEELQKRIITLLAPSKTYNIAGLGYAFAVIKDDALRSRFTAARGHILPEINCLAYYAAESAYRDGENWRQALLAYLRKNRDTITEFVRTRLPGCAIPDIEATYLAWIDCRALDLDTPADRFEKEASLYLSDGNFFGAPGHVRFNYGCPHSRLLEGLEKMANVIA</sequence>
<gene>
    <name evidence="7" type="ORF">HW115_17485</name>
</gene>
<dbReference type="InterPro" id="IPR004839">
    <property type="entry name" value="Aminotransferase_I/II_large"/>
</dbReference>
<dbReference type="PANTHER" id="PTHR43525:SF1">
    <property type="entry name" value="PROTEIN MALY"/>
    <property type="match status" value="1"/>
</dbReference>
<dbReference type="PANTHER" id="PTHR43525">
    <property type="entry name" value="PROTEIN MALY"/>
    <property type="match status" value="1"/>
</dbReference>
<dbReference type="Gene3D" id="3.90.1150.10">
    <property type="entry name" value="Aspartate Aminotransferase, domain 1"/>
    <property type="match status" value="1"/>
</dbReference>
<dbReference type="GO" id="GO:0030170">
    <property type="term" value="F:pyridoxal phosphate binding"/>
    <property type="evidence" value="ECO:0007669"/>
    <property type="project" value="InterPro"/>
</dbReference>
<dbReference type="InterPro" id="IPR015422">
    <property type="entry name" value="PyrdxlP-dep_Trfase_small"/>
</dbReference>
<dbReference type="Gene3D" id="3.40.640.10">
    <property type="entry name" value="Type I PLP-dependent aspartate aminotransferase-like (Major domain)"/>
    <property type="match status" value="1"/>
</dbReference>
<dbReference type="AlphaFoldDB" id="A0A851GQN2"/>
<dbReference type="InterPro" id="IPR027619">
    <property type="entry name" value="C-S_lyase_PatB-like"/>
</dbReference>
<reference evidence="7 8" key="1">
    <citation type="submission" date="2020-07" db="EMBL/GenBank/DDBJ databases">
        <title>Roseicoccus Jingziensis gen. nov., sp. nov., isolated from coastal seawater.</title>
        <authorList>
            <person name="Feng X."/>
        </authorList>
    </citation>
    <scope>NUCLEOTIDE SEQUENCE [LARGE SCALE GENOMIC DNA]</scope>
    <source>
        <strain evidence="7 8">N1E253</strain>
    </source>
</reference>
<protein>
    <recommendedName>
        <fullName evidence="2">cysteine-S-conjugate beta-lyase</fullName>
        <ecNumber evidence="2">4.4.1.13</ecNumber>
    </recommendedName>
</protein>
<dbReference type="Proteomes" id="UP000557872">
    <property type="component" value="Unassembled WGS sequence"/>
</dbReference>
<evidence type="ECO:0000256" key="4">
    <source>
        <dbReference type="ARBA" id="ARBA00023239"/>
    </source>
</evidence>
<evidence type="ECO:0000313" key="7">
    <source>
        <dbReference type="EMBL" id="NWK57415.1"/>
    </source>
</evidence>
<dbReference type="InterPro" id="IPR015421">
    <property type="entry name" value="PyrdxlP-dep_Trfase_major"/>
</dbReference>
<dbReference type="Pfam" id="PF00155">
    <property type="entry name" value="Aminotran_1_2"/>
    <property type="match status" value="1"/>
</dbReference>
<keyword evidence="4 7" id="KW-0456">Lyase</keyword>
<keyword evidence="8" id="KW-1185">Reference proteome</keyword>
<evidence type="ECO:0000256" key="5">
    <source>
        <dbReference type="ARBA" id="ARBA00037974"/>
    </source>
</evidence>
<comment type="caution">
    <text evidence="7">The sequence shown here is derived from an EMBL/GenBank/DDBJ whole genome shotgun (WGS) entry which is preliminary data.</text>
</comment>
<evidence type="ECO:0000256" key="1">
    <source>
        <dbReference type="ARBA" id="ARBA00001933"/>
    </source>
</evidence>
<dbReference type="NCBIfam" id="TIGR04350">
    <property type="entry name" value="C_S_lyase_PatB"/>
    <property type="match status" value="1"/>
</dbReference>
<dbReference type="EC" id="4.4.1.13" evidence="2"/>
<dbReference type="SUPFAM" id="SSF53383">
    <property type="entry name" value="PLP-dependent transferases"/>
    <property type="match status" value="1"/>
</dbReference>
<dbReference type="GO" id="GO:0047804">
    <property type="term" value="F:cysteine-S-conjugate beta-lyase activity"/>
    <property type="evidence" value="ECO:0007669"/>
    <property type="project" value="UniProtKB-EC"/>
</dbReference>
<dbReference type="RefSeq" id="WP_178934450.1">
    <property type="nucleotide sequence ID" value="NZ_JACBAZ010000011.1"/>
</dbReference>
<comment type="cofactor">
    <cofactor evidence="1">
        <name>pyridoxal 5'-phosphate</name>
        <dbReference type="ChEBI" id="CHEBI:597326"/>
    </cofactor>
</comment>
<keyword evidence="3" id="KW-0663">Pyridoxal phosphate</keyword>
<evidence type="ECO:0000259" key="6">
    <source>
        <dbReference type="Pfam" id="PF00155"/>
    </source>
</evidence>
<dbReference type="CDD" id="cd00609">
    <property type="entry name" value="AAT_like"/>
    <property type="match status" value="1"/>
</dbReference>
<dbReference type="EMBL" id="JACBAZ010000011">
    <property type="protein sequence ID" value="NWK57415.1"/>
    <property type="molecule type" value="Genomic_DNA"/>
</dbReference>
<dbReference type="InterPro" id="IPR015424">
    <property type="entry name" value="PyrdxlP-dep_Trfase"/>
</dbReference>
<comment type="similarity">
    <text evidence="5">Belongs to the class-II pyridoxal-phosphate-dependent aminotransferase family. MalY/PatB cystathionine beta-lyase subfamily.</text>
</comment>
<proteinExistence type="inferred from homology"/>
<accession>A0A851GQN2</accession>
<evidence type="ECO:0000313" key="8">
    <source>
        <dbReference type="Proteomes" id="UP000557872"/>
    </source>
</evidence>
<name>A0A851GQN2_9BACT</name>